<feature type="transmembrane region" description="Helical" evidence="2">
    <location>
        <begin position="42"/>
        <end position="65"/>
    </location>
</feature>
<keyword evidence="2" id="KW-0812">Transmembrane</keyword>
<feature type="compositionally biased region" description="Basic and acidic residues" evidence="1">
    <location>
        <begin position="1"/>
        <end position="14"/>
    </location>
</feature>
<reference evidence="3" key="1">
    <citation type="submission" date="2023-01" db="EMBL/GenBank/DDBJ databases">
        <title>Genome assembly of the deep-sea coral Lophelia pertusa.</title>
        <authorList>
            <person name="Herrera S."/>
            <person name="Cordes E."/>
        </authorList>
    </citation>
    <scope>NUCLEOTIDE SEQUENCE</scope>
    <source>
        <strain evidence="3">USNM1676648</strain>
        <tissue evidence="3">Polyp</tissue>
    </source>
</reference>
<dbReference type="AlphaFoldDB" id="A0A9X0CLX9"/>
<feature type="region of interest" description="Disordered" evidence="1">
    <location>
        <begin position="1"/>
        <end position="39"/>
    </location>
</feature>
<keyword evidence="2" id="KW-0472">Membrane</keyword>
<feature type="compositionally biased region" description="Basic residues" evidence="1">
    <location>
        <begin position="15"/>
        <end position="25"/>
    </location>
</feature>
<sequence>MVYDHAKLDDSKEGKRYKKKRKQPHSRTEDPTEDPADSGSPAIVAGIFAGILMLLLIFTGVPRLWRICKKRWQRRNDPESGLNIPPTAYFSEELSEEEIIFDRSTMGHRRKNESSKSASPRSTPNTSAPRPSYESTDHATREQKTWTLTDTPGTKILMLLFSFSGVHRLWRICKERWRRYNDREFGLNIPATAYFSDELSEEEIIFDRTAMEHKKESTKSAEHAIHEQKHGH</sequence>
<evidence type="ECO:0000256" key="2">
    <source>
        <dbReference type="SAM" id="Phobius"/>
    </source>
</evidence>
<evidence type="ECO:0000313" key="4">
    <source>
        <dbReference type="Proteomes" id="UP001163046"/>
    </source>
</evidence>
<evidence type="ECO:0000313" key="3">
    <source>
        <dbReference type="EMBL" id="KAJ7363501.1"/>
    </source>
</evidence>
<organism evidence="3 4">
    <name type="scientific">Desmophyllum pertusum</name>
    <dbReference type="NCBI Taxonomy" id="174260"/>
    <lineage>
        <taxon>Eukaryota</taxon>
        <taxon>Metazoa</taxon>
        <taxon>Cnidaria</taxon>
        <taxon>Anthozoa</taxon>
        <taxon>Hexacorallia</taxon>
        <taxon>Scleractinia</taxon>
        <taxon>Caryophylliina</taxon>
        <taxon>Caryophylliidae</taxon>
        <taxon>Desmophyllum</taxon>
    </lineage>
</organism>
<feature type="compositionally biased region" description="Polar residues" evidence="1">
    <location>
        <begin position="115"/>
        <end position="129"/>
    </location>
</feature>
<feature type="region of interest" description="Disordered" evidence="1">
    <location>
        <begin position="101"/>
        <end position="146"/>
    </location>
</feature>
<keyword evidence="4" id="KW-1185">Reference proteome</keyword>
<proteinExistence type="predicted"/>
<dbReference type="EMBL" id="MU827305">
    <property type="protein sequence ID" value="KAJ7363501.1"/>
    <property type="molecule type" value="Genomic_DNA"/>
</dbReference>
<gene>
    <name evidence="3" type="ORF">OS493_009656</name>
</gene>
<accession>A0A9X0CLX9</accession>
<dbReference type="Proteomes" id="UP001163046">
    <property type="component" value="Unassembled WGS sequence"/>
</dbReference>
<evidence type="ECO:0000256" key="1">
    <source>
        <dbReference type="SAM" id="MobiDB-lite"/>
    </source>
</evidence>
<comment type="caution">
    <text evidence="3">The sequence shown here is derived from an EMBL/GenBank/DDBJ whole genome shotgun (WGS) entry which is preliminary data.</text>
</comment>
<feature type="compositionally biased region" description="Basic and acidic residues" evidence="1">
    <location>
        <begin position="135"/>
        <end position="144"/>
    </location>
</feature>
<name>A0A9X0CLX9_9CNID</name>
<protein>
    <submittedName>
        <fullName evidence="3">Uncharacterized protein</fullName>
    </submittedName>
</protein>
<keyword evidence="2" id="KW-1133">Transmembrane helix</keyword>